<protein>
    <submittedName>
        <fullName evidence="1">Uncharacterized protein</fullName>
    </submittedName>
</protein>
<dbReference type="EMBL" id="AOJL01000051">
    <property type="protein sequence ID" value="ELZ45351.1"/>
    <property type="molecule type" value="Genomic_DNA"/>
</dbReference>
<comment type="caution">
    <text evidence="1">The sequence shown here is derived from an EMBL/GenBank/DDBJ whole genome shotgun (WGS) entry which is preliminary data.</text>
</comment>
<dbReference type="RefSeq" id="WP_006114074.1">
    <property type="nucleotide sequence ID" value="NZ_AOJL01000051.1"/>
</dbReference>
<sequence length="309" mass="34767">MNRRQFLAGASTAVAGTAAGYGGVRVADIRPYDPPLPTGDSPRERIIAAAKHRSAADHRATTRTRVLDDGTGDAPYDLDAYRRRYQHSRRRYLHALTTYRGPLRDAGIDGFHQEMLPHPDLWAALHYGRVFRNPETLPSTTVTYVTDGRVVHDTDAPAPAGSTVRVSDARADVIAPNDYPTELAPVAFVRPHRTDWKTSEESAETVTYRVSGPDAYAQVVPFRHGTRDVELGDCRIEVTLDRDTGRLRQITDHRVLTLDREDGSERSLTYRIETDFDRYEETAVRPPVGDIEQDFSTRLRGFLFDLLTY</sequence>
<organism evidence="1 2">
    <name type="scientific">Halorubrum coriense DSM 10284</name>
    <dbReference type="NCBI Taxonomy" id="1227466"/>
    <lineage>
        <taxon>Archaea</taxon>
        <taxon>Methanobacteriati</taxon>
        <taxon>Methanobacteriota</taxon>
        <taxon>Stenosarchaea group</taxon>
        <taxon>Halobacteria</taxon>
        <taxon>Halobacteriales</taxon>
        <taxon>Haloferacaceae</taxon>
        <taxon>Halorubrum</taxon>
    </lineage>
</organism>
<proteinExistence type="predicted"/>
<dbReference type="Proteomes" id="UP000011509">
    <property type="component" value="Unassembled WGS sequence"/>
</dbReference>
<evidence type="ECO:0000313" key="2">
    <source>
        <dbReference type="Proteomes" id="UP000011509"/>
    </source>
</evidence>
<dbReference type="AlphaFoldDB" id="M0EC12"/>
<dbReference type="PATRIC" id="fig|1227466.3.peg.2548"/>
<keyword evidence="2" id="KW-1185">Reference proteome</keyword>
<accession>M0EC12</accession>
<reference evidence="1 2" key="1">
    <citation type="journal article" date="2014" name="PLoS Genet.">
        <title>Phylogenetically driven sequencing of extremely halophilic archaea reveals strategies for static and dynamic osmo-response.</title>
        <authorList>
            <person name="Becker E.A."/>
            <person name="Seitzer P.M."/>
            <person name="Tritt A."/>
            <person name="Larsen D."/>
            <person name="Krusor M."/>
            <person name="Yao A.I."/>
            <person name="Wu D."/>
            <person name="Madern D."/>
            <person name="Eisen J.A."/>
            <person name="Darling A.E."/>
            <person name="Facciotti M.T."/>
        </authorList>
    </citation>
    <scope>NUCLEOTIDE SEQUENCE [LARGE SCALE GENOMIC DNA]</scope>
    <source>
        <strain evidence="1 2">DSM 10284</strain>
    </source>
</reference>
<evidence type="ECO:0000313" key="1">
    <source>
        <dbReference type="EMBL" id="ELZ45351.1"/>
    </source>
</evidence>
<name>M0EC12_9EURY</name>
<gene>
    <name evidence="1" type="ORF">C464_12725</name>
</gene>
<dbReference type="OrthoDB" id="319029at2157"/>